<dbReference type="AlphaFoldDB" id="A0A8K1FF91"/>
<sequence length="536" mass="59899">MQSSKNRISGGAPTAPGSPGKPRFRPVHLTNKQLNKYNDQAYEQLMATINNYVKLDGSTVDSKRWRYMRTREGVTVFRDSRPLSSGVGSLLSAGTMKASFHDVMEGFYADTSEDSRTMLHMINKRFTDAEILKVVERRTEEQPYGFTGIKWALLRAPGGGNIIPNRDICFLDKTGTVELDNGRKFGYFLVQSLDVPECPPFTTSKLVRAQISFCYVVEELQPNLVGVYMQGTMDSRAPNLFAKVAIKSFADIALSVCNTVNVTRAKRFSRLQSTIPRFSRQPKSKVCQICFLAPGFFESMDGCAGCNKTCVCKRCRQKCNTFRVEGKNPHFVRAEFCQECVDRVIAGPQKQKELKTTKSVSSRKFSEPPAAEPEDPFASSFATVSEDSASEYAESHRQMLMFSSRIATQLNALGHGNLNSRLSQLSAIGAGEVARFVAVPDEEDEDEDAEIGILADDFVEGEEIIEVQPLRRSQQPPELLAGEDYRKPQHAGMHSSGHQQELFSRLVQVSNQAEQTFRITKEQTKIAHKLRDLGQH</sequence>
<gene>
    <name evidence="2" type="ORF">Poli38472_000343</name>
</gene>
<feature type="region of interest" description="Disordered" evidence="1">
    <location>
        <begin position="352"/>
        <end position="377"/>
    </location>
</feature>
<reference evidence="2" key="1">
    <citation type="submission" date="2019-03" db="EMBL/GenBank/DDBJ databases">
        <title>Long read genome sequence of the mycoparasitic Pythium oligandrum ATCC 38472 isolated from sugarbeet rhizosphere.</title>
        <authorList>
            <person name="Gaulin E."/>
        </authorList>
    </citation>
    <scope>NUCLEOTIDE SEQUENCE</scope>
    <source>
        <strain evidence="2">ATCC 38472_TT</strain>
    </source>
</reference>
<evidence type="ECO:0008006" key="4">
    <source>
        <dbReference type="Google" id="ProtNLM"/>
    </source>
</evidence>
<comment type="caution">
    <text evidence="2">The sequence shown here is derived from an EMBL/GenBank/DDBJ whole genome shotgun (WGS) entry which is preliminary data.</text>
</comment>
<accession>A0A8K1FF91</accession>
<dbReference type="PANTHER" id="PTHR13510">
    <property type="entry name" value="FYVE-FINGER-CONTAINING RAB5 EFFECTOR PROTEIN RABENOSYN-5-RELATED"/>
    <property type="match status" value="1"/>
</dbReference>
<organism evidence="2 3">
    <name type="scientific">Pythium oligandrum</name>
    <name type="common">Mycoparasitic fungus</name>
    <dbReference type="NCBI Taxonomy" id="41045"/>
    <lineage>
        <taxon>Eukaryota</taxon>
        <taxon>Sar</taxon>
        <taxon>Stramenopiles</taxon>
        <taxon>Oomycota</taxon>
        <taxon>Peronosporomycetes</taxon>
        <taxon>Pythiales</taxon>
        <taxon>Pythiaceae</taxon>
        <taxon>Pythium</taxon>
    </lineage>
</organism>
<dbReference type="PANTHER" id="PTHR13510:SF44">
    <property type="entry name" value="RABENOSYN-5"/>
    <property type="match status" value="1"/>
</dbReference>
<dbReference type="Gene3D" id="3.30.530.20">
    <property type="match status" value="1"/>
</dbReference>
<dbReference type="OrthoDB" id="125084at2759"/>
<evidence type="ECO:0000313" key="3">
    <source>
        <dbReference type="Proteomes" id="UP000794436"/>
    </source>
</evidence>
<dbReference type="Proteomes" id="UP000794436">
    <property type="component" value="Unassembled WGS sequence"/>
</dbReference>
<dbReference type="InterPro" id="IPR052727">
    <property type="entry name" value="Rab4/Rab5_effector"/>
</dbReference>
<keyword evidence="3" id="KW-1185">Reference proteome</keyword>
<dbReference type="InterPro" id="IPR023393">
    <property type="entry name" value="START-like_dom_sf"/>
</dbReference>
<dbReference type="SUPFAM" id="SSF55961">
    <property type="entry name" value="Bet v1-like"/>
    <property type="match status" value="1"/>
</dbReference>
<feature type="compositionally biased region" description="Low complexity" evidence="1">
    <location>
        <begin position="9"/>
        <end position="21"/>
    </location>
</feature>
<feature type="region of interest" description="Disordered" evidence="1">
    <location>
        <begin position="1"/>
        <end position="26"/>
    </location>
</feature>
<name>A0A8K1FF91_PYTOL</name>
<proteinExistence type="predicted"/>
<evidence type="ECO:0000256" key="1">
    <source>
        <dbReference type="SAM" id="MobiDB-lite"/>
    </source>
</evidence>
<protein>
    <recommendedName>
        <fullName evidence="4">FYVE-type domain-containing protein</fullName>
    </recommendedName>
</protein>
<dbReference type="EMBL" id="SPLM01000108">
    <property type="protein sequence ID" value="TMW60301.1"/>
    <property type="molecule type" value="Genomic_DNA"/>
</dbReference>
<evidence type="ECO:0000313" key="2">
    <source>
        <dbReference type="EMBL" id="TMW60301.1"/>
    </source>
</evidence>